<evidence type="ECO:0000313" key="12">
    <source>
        <dbReference type="Proteomes" id="UP000664203"/>
    </source>
</evidence>
<reference evidence="11" key="1">
    <citation type="submission" date="2021-03" db="EMBL/GenBank/DDBJ databases">
        <authorList>
            <person name="Tagirdzhanova G."/>
        </authorList>
    </citation>
    <scope>NUCLEOTIDE SEQUENCE</scope>
</reference>
<evidence type="ECO:0000256" key="6">
    <source>
        <dbReference type="ARBA" id="ARBA00023004"/>
    </source>
</evidence>
<feature type="region of interest" description="Disordered" evidence="10">
    <location>
        <begin position="284"/>
        <end position="317"/>
    </location>
</feature>
<feature type="binding site" description="axial binding residue" evidence="8">
    <location>
        <position position="225"/>
    </location>
    <ligand>
        <name>heme</name>
        <dbReference type="ChEBI" id="CHEBI:30413"/>
    </ligand>
    <ligandPart>
        <name>Fe</name>
        <dbReference type="ChEBI" id="CHEBI:18248"/>
    </ligandPart>
</feature>
<keyword evidence="7 9" id="KW-0503">Monooxygenase</keyword>
<sequence>MQYPSILRAGSGWLSADTWFMAGILRDHEVYMAATKNIIFTRIAKKADSRKDVTSYLLIAEDPRLTRSLHLLRSGSDTTATAISAIFFYLSCNPECLAALTQEVRSAFPDVGSIRQGHALHSCTYLRACLDEAIRMSPPIPGILWREVVASGVSIRRSDNNEEADHFPADLDLGTGIYAIHHNRIYFPAPFTYPPTRRLSPHTTRDRVALARSAFMPFSSGSRGCVAKPLAYLEMSLAVARVVWLGDMKVAGTEGEGGSRMWKDRGYERKGGYQIKDQLTSWKEGPVLEFRRGGPGGQSPSHEDRGFSESPSQMQVI</sequence>
<keyword evidence="12" id="KW-1185">Reference proteome</keyword>
<evidence type="ECO:0000256" key="5">
    <source>
        <dbReference type="ARBA" id="ARBA00023002"/>
    </source>
</evidence>
<dbReference type="PRINTS" id="PR00385">
    <property type="entry name" value="P450"/>
</dbReference>
<evidence type="ECO:0000256" key="1">
    <source>
        <dbReference type="ARBA" id="ARBA00001971"/>
    </source>
</evidence>
<evidence type="ECO:0008006" key="13">
    <source>
        <dbReference type="Google" id="ProtNLM"/>
    </source>
</evidence>
<dbReference type="Proteomes" id="UP000664203">
    <property type="component" value="Unassembled WGS sequence"/>
</dbReference>
<evidence type="ECO:0000256" key="2">
    <source>
        <dbReference type="ARBA" id="ARBA00010617"/>
    </source>
</evidence>
<name>A0A8H3PD30_9LECA</name>
<dbReference type="EMBL" id="CAJPDR010000522">
    <property type="protein sequence ID" value="CAF9938701.1"/>
    <property type="molecule type" value="Genomic_DNA"/>
</dbReference>
<dbReference type="GO" id="GO:0004497">
    <property type="term" value="F:monooxygenase activity"/>
    <property type="evidence" value="ECO:0007669"/>
    <property type="project" value="UniProtKB-KW"/>
</dbReference>
<evidence type="ECO:0000256" key="4">
    <source>
        <dbReference type="ARBA" id="ARBA00022723"/>
    </source>
</evidence>
<dbReference type="GO" id="GO:0020037">
    <property type="term" value="F:heme binding"/>
    <property type="evidence" value="ECO:0007669"/>
    <property type="project" value="InterPro"/>
</dbReference>
<dbReference type="InterPro" id="IPR001128">
    <property type="entry name" value="Cyt_P450"/>
</dbReference>
<protein>
    <recommendedName>
        <fullName evidence="13">Cytochrome P450</fullName>
    </recommendedName>
</protein>
<keyword evidence="3 8" id="KW-0349">Heme</keyword>
<organism evidence="11 12">
    <name type="scientific">Alectoria fallacina</name>
    <dbReference type="NCBI Taxonomy" id="1903189"/>
    <lineage>
        <taxon>Eukaryota</taxon>
        <taxon>Fungi</taxon>
        <taxon>Dikarya</taxon>
        <taxon>Ascomycota</taxon>
        <taxon>Pezizomycotina</taxon>
        <taxon>Lecanoromycetes</taxon>
        <taxon>OSLEUM clade</taxon>
        <taxon>Lecanoromycetidae</taxon>
        <taxon>Lecanorales</taxon>
        <taxon>Lecanorineae</taxon>
        <taxon>Parmeliaceae</taxon>
        <taxon>Alectoria</taxon>
    </lineage>
</organism>
<keyword evidence="6 8" id="KW-0408">Iron</keyword>
<dbReference type="InterPro" id="IPR036396">
    <property type="entry name" value="Cyt_P450_sf"/>
</dbReference>
<keyword evidence="4 8" id="KW-0479">Metal-binding</keyword>
<dbReference type="PRINTS" id="PR00463">
    <property type="entry name" value="EP450I"/>
</dbReference>
<evidence type="ECO:0000313" key="11">
    <source>
        <dbReference type="EMBL" id="CAF9938701.1"/>
    </source>
</evidence>
<dbReference type="Pfam" id="PF00067">
    <property type="entry name" value="p450"/>
    <property type="match status" value="1"/>
</dbReference>
<keyword evidence="5 9" id="KW-0560">Oxidoreductase</keyword>
<comment type="similarity">
    <text evidence="2 9">Belongs to the cytochrome P450 family.</text>
</comment>
<proteinExistence type="inferred from homology"/>
<evidence type="ECO:0000256" key="3">
    <source>
        <dbReference type="ARBA" id="ARBA00022617"/>
    </source>
</evidence>
<dbReference type="InterPro" id="IPR050121">
    <property type="entry name" value="Cytochrome_P450_monoxygenase"/>
</dbReference>
<comment type="caution">
    <text evidence="11">The sequence shown here is derived from an EMBL/GenBank/DDBJ whole genome shotgun (WGS) entry which is preliminary data.</text>
</comment>
<dbReference type="AlphaFoldDB" id="A0A8H3PD30"/>
<dbReference type="InterPro" id="IPR017972">
    <property type="entry name" value="Cyt_P450_CS"/>
</dbReference>
<dbReference type="OrthoDB" id="1470350at2759"/>
<gene>
    <name evidence="11" type="ORF">ALECFALPRED_007822</name>
</gene>
<evidence type="ECO:0000256" key="7">
    <source>
        <dbReference type="ARBA" id="ARBA00023033"/>
    </source>
</evidence>
<dbReference type="InterPro" id="IPR002401">
    <property type="entry name" value="Cyt_P450_E_grp-I"/>
</dbReference>
<dbReference type="PANTHER" id="PTHR24305:SF237">
    <property type="entry name" value="CYTOCHROME P450 MONOOXYGENASE ATNE-RELATED"/>
    <property type="match status" value="1"/>
</dbReference>
<evidence type="ECO:0000256" key="9">
    <source>
        <dbReference type="RuleBase" id="RU000461"/>
    </source>
</evidence>
<dbReference type="Gene3D" id="1.10.630.10">
    <property type="entry name" value="Cytochrome P450"/>
    <property type="match status" value="1"/>
</dbReference>
<dbReference type="PANTHER" id="PTHR24305">
    <property type="entry name" value="CYTOCHROME P450"/>
    <property type="match status" value="1"/>
</dbReference>
<dbReference type="GO" id="GO:0005506">
    <property type="term" value="F:iron ion binding"/>
    <property type="evidence" value="ECO:0007669"/>
    <property type="project" value="InterPro"/>
</dbReference>
<dbReference type="SUPFAM" id="SSF48264">
    <property type="entry name" value="Cytochrome P450"/>
    <property type="match status" value="1"/>
</dbReference>
<dbReference type="GO" id="GO:0016705">
    <property type="term" value="F:oxidoreductase activity, acting on paired donors, with incorporation or reduction of molecular oxygen"/>
    <property type="evidence" value="ECO:0007669"/>
    <property type="project" value="InterPro"/>
</dbReference>
<accession>A0A8H3PD30</accession>
<evidence type="ECO:0000256" key="8">
    <source>
        <dbReference type="PIRSR" id="PIRSR602401-1"/>
    </source>
</evidence>
<dbReference type="PROSITE" id="PS00086">
    <property type="entry name" value="CYTOCHROME_P450"/>
    <property type="match status" value="1"/>
</dbReference>
<evidence type="ECO:0000256" key="10">
    <source>
        <dbReference type="SAM" id="MobiDB-lite"/>
    </source>
</evidence>
<comment type="cofactor">
    <cofactor evidence="1 8">
        <name>heme</name>
        <dbReference type="ChEBI" id="CHEBI:30413"/>
    </cofactor>
</comment>